<evidence type="ECO:0000256" key="4">
    <source>
        <dbReference type="ARBA" id="ARBA00023136"/>
    </source>
</evidence>
<evidence type="ECO:0000256" key="5">
    <source>
        <dbReference type="SAM" id="Phobius"/>
    </source>
</evidence>
<proteinExistence type="predicted"/>
<protein>
    <submittedName>
        <fullName evidence="6">Major facilitator superfamily domain-containing protein</fullName>
    </submittedName>
</protein>
<feature type="transmembrane region" description="Helical" evidence="5">
    <location>
        <begin position="112"/>
        <end position="138"/>
    </location>
</feature>
<comment type="subcellular location">
    <subcellularLocation>
        <location evidence="1">Membrane</location>
        <topology evidence="1">Multi-pass membrane protein</topology>
    </subcellularLocation>
</comment>
<dbReference type="InterPro" id="IPR011701">
    <property type="entry name" value="MFS"/>
</dbReference>
<dbReference type="PANTHER" id="PTHR23507">
    <property type="entry name" value="ZGC:174356"/>
    <property type="match status" value="1"/>
</dbReference>
<dbReference type="SUPFAM" id="SSF103473">
    <property type="entry name" value="MFS general substrate transporter"/>
    <property type="match status" value="1"/>
</dbReference>
<dbReference type="STRING" id="42251.A0A2T6ZNW3"/>
<dbReference type="PANTHER" id="PTHR23507:SF1">
    <property type="entry name" value="FI18259P1-RELATED"/>
    <property type="match status" value="1"/>
</dbReference>
<feature type="transmembrane region" description="Helical" evidence="5">
    <location>
        <begin position="145"/>
        <end position="169"/>
    </location>
</feature>
<keyword evidence="2 5" id="KW-0812">Transmembrane</keyword>
<name>A0A2T6ZNW3_TUBBO</name>
<dbReference type="AlphaFoldDB" id="A0A2T6ZNW3"/>
<reference evidence="6 7" key="1">
    <citation type="submission" date="2017-04" db="EMBL/GenBank/DDBJ databases">
        <title>Draft genome sequence of Tuber borchii Vittad., a whitish edible truffle.</title>
        <authorList>
            <consortium name="DOE Joint Genome Institute"/>
            <person name="Murat C."/>
            <person name="Kuo A."/>
            <person name="Barry K.W."/>
            <person name="Clum A."/>
            <person name="Dockter R.B."/>
            <person name="Fauchery L."/>
            <person name="Iotti M."/>
            <person name="Kohler A."/>
            <person name="Labutti K."/>
            <person name="Lindquist E.A."/>
            <person name="Lipzen A."/>
            <person name="Ohm R.A."/>
            <person name="Wang M."/>
            <person name="Grigoriev I.V."/>
            <person name="Zambonelli A."/>
            <person name="Martin F.M."/>
        </authorList>
    </citation>
    <scope>NUCLEOTIDE SEQUENCE [LARGE SCALE GENOMIC DNA]</scope>
    <source>
        <strain evidence="6 7">Tbo3840</strain>
    </source>
</reference>
<keyword evidence="3 5" id="KW-1133">Transmembrane helix</keyword>
<evidence type="ECO:0000313" key="7">
    <source>
        <dbReference type="Proteomes" id="UP000244722"/>
    </source>
</evidence>
<sequence length="367" mass="40263">MESNSQTAPSRILSHNGNLLSCDSNNPLGRVRGFFCFHYSSRGTAWLVPWLCGFAVLLKGFGSDILLGAPITRLIELAVCRQYLSIHNPDLVDKDGYVDEVHCKVDDIQVEMALILGAVGLLSALVELLVCVPLGIVADRRGRRFALTLNVVGGLCYYLWVLIVCVFYEFFPSRLLVACSLFYAIGGGPHMFSAFILAMIADVTSEKQRTRHFYVVQSIAQVVQLISPAIGSLFLGIGLWIPFYVGLSAMVVLIGVVLVIPETAALRNPIPLPTEQDPLLDCLASCPFVPTVAPGETERTIITNSHEVPPLHPKPLRGAQFLDLALHQPIIPLSLATFFFSNLCRGSFSLLLQYVSKRYGWSLSQEG</sequence>
<organism evidence="6 7">
    <name type="scientific">Tuber borchii</name>
    <name type="common">White truffle</name>
    <dbReference type="NCBI Taxonomy" id="42251"/>
    <lineage>
        <taxon>Eukaryota</taxon>
        <taxon>Fungi</taxon>
        <taxon>Dikarya</taxon>
        <taxon>Ascomycota</taxon>
        <taxon>Pezizomycotina</taxon>
        <taxon>Pezizomycetes</taxon>
        <taxon>Pezizales</taxon>
        <taxon>Tuberaceae</taxon>
        <taxon>Tuber</taxon>
    </lineage>
</organism>
<evidence type="ECO:0000256" key="2">
    <source>
        <dbReference type="ARBA" id="ARBA00022692"/>
    </source>
</evidence>
<keyword evidence="4 5" id="KW-0472">Membrane</keyword>
<dbReference type="Pfam" id="PF07690">
    <property type="entry name" value="MFS_1"/>
    <property type="match status" value="1"/>
</dbReference>
<accession>A0A2T6ZNW3</accession>
<dbReference type="OrthoDB" id="194139at2759"/>
<dbReference type="GO" id="GO:0022857">
    <property type="term" value="F:transmembrane transporter activity"/>
    <property type="evidence" value="ECO:0007669"/>
    <property type="project" value="InterPro"/>
</dbReference>
<dbReference type="EMBL" id="NESQ01000160">
    <property type="protein sequence ID" value="PUU77176.1"/>
    <property type="molecule type" value="Genomic_DNA"/>
</dbReference>
<dbReference type="Gene3D" id="1.20.1250.20">
    <property type="entry name" value="MFS general substrate transporter like domains"/>
    <property type="match status" value="1"/>
</dbReference>
<evidence type="ECO:0000256" key="1">
    <source>
        <dbReference type="ARBA" id="ARBA00004141"/>
    </source>
</evidence>
<dbReference type="GO" id="GO:0016020">
    <property type="term" value="C:membrane"/>
    <property type="evidence" value="ECO:0007669"/>
    <property type="project" value="UniProtKB-SubCell"/>
</dbReference>
<keyword evidence="7" id="KW-1185">Reference proteome</keyword>
<dbReference type="Proteomes" id="UP000244722">
    <property type="component" value="Unassembled WGS sequence"/>
</dbReference>
<feature type="transmembrane region" description="Helical" evidence="5">
    <location>
        <begin position="175"/>
        <end position="201"/>
    </location>
</feature>
<comment type="caution">
    <text evidence="6">The sequence shown here is derived from an EMBL/GenBank/DDBJ whole genome shotgun (WGS) entry which is preliminary data.</text>
</comment>
<feature type="transmembrane region" description="Helical" evidence="5">
    <location>
        <begin position="241"/>
        <end position="260"/>
    </location>
</feature>
<gene>
    <name evidence="6" type="ORF">B9Z19DRAFT_987702</name>
</gene>
<dbReference type="InterPro" id="IPR036259">
    <property type="entry name" value="MFS_trans_sf"/>
</dbReference>
<evidence type="ECO:0000256" key="3">
    <source>
        <dbReference type="ARBA" id="ARBA00022989"/>
    </source>
</evidence>
<feature type="transmembrane region" description="Helical" evidence="5">
    <location>
        <begin position="213"/>
        <end position="235"/>
    </location>
</feature>
<evidence type="ECO:0000313" key="6">
    <source>
        <dbReference type="EMBL" id="PUU77176.1"/>
    </source>
</evidence>